<keyword evidence="5" id="KW-0812">Transmembrane</keyword>
<gene>
    <name evidence="7" type="ORF">SAMN05216552_101381</name>
</gene>
<dbReference type="GO" id="GO:0006935">
    <property type="term" value="P:chemotaxis"/>
    <property type="evidence" value="ECO:0007669"/>
    <property type="project" value="UniProtKB-KW"/>
</dbReference>
<dbReference type="EMBL" id="FPBO01000013">
    <property type="protein sequence ID" value="SFU89323.1"/>
    <property type="molecule type" value="Genomic_DNA"/>
</dbReference>
<dbReference type="SMART" id="SM00283">
    <property type="entry name" value="MA"/>
    <property type="match status" value="1"/>
</dbReference>
<feature type="domain" description="Methyl-accepting transducer" evidence="6">
    <location>
        <begin position="285"/>
        <end position="500"/>
    </location>
</feature>
<organism evidence="7 8">
    <name type="scientific">Pseudoduganella namucuonensis</name>
    <dbReference type="NCBI Taxonomy" id="1035707"/>
    <lineage>
        <taxon>Bacteria</taxon>
        <taxon>Pseudomonadati</taxon>
        <taxon>Pseudomonadota</taxon>
        <taxon>Betaproteobacteria</taxon>
        <taxon>Burkholderiales</taxon>
        <taxon>Oxalobacteraceae</taxon>
        <taxon>Telluria group</taxon>
        <taxon>Pseudoduganella</taxon>
    </lineage>
</organism>
<feature type="transmembrane region" description="Helical" evidence="5">
    <location>
        <begin position="205"/>
        <end position="224"/>
    </location>
</feature>
<evidence type="ECO:0000256" key="4">
    <source>
        <dbReference type="PROSITE-ProRule" id="PRU00284"/>
    </source>
</evidence>
<sequence length="559" mass="58313">MLNRLTIKVKLSLLLGLAVLGIALVGAAGYAGLRGANHGFTEVADVRLPSVTGLYQIKLGNRAIRIGALGVFRHADDMRAQGEIAAQVTAMRNGFAEVAGGRKIYEPLPQSSEEAELYREFLAAWAPRQESGQRVIAAAERLAQARDAAAHKEALEEFRLAANAAGPHIEHVRVALDKVLELNLRLAAAATAAARDDMADAQRHMAVIFGAAAAIVVTLGLLILTATLRQLGGDPAYAAEVVNRVASGDLSVEIHTGEHDNSSLLFCMKTMVTRLAAVVGNVNDSAHALASASEEVSSTAQSLAQAASEQAASVEETSASVEEMTASIAQNTENARVTDTMASQAATEAVEGGTAVGSTVVAMREIARKIAIIDDIAYQTNLLALNAAIEAARAGEHGKGFAVVAAEVRKLAERSQVAAQEIGEVAGGSVSLAERAGTLLNSMVPNIKRTSDLVQEISGASDEQSAGVAQINVALSQLSQTTQQNAAGSEQLAATAEEMSAQAGELQQAMGFFKTRAERAAEPFAPAPAKLAASRRKAPLRQVVMGRDLDAANGSFTRF</sequence>
<dbReference type="GO" id="GO:0007165">
    <property type="term" value="P:signal transduction"/>
    <property type="evidence" value="ECO:0007669"/>
    <property type="project" value="UniProtKB-KW"/>
</dbReference>
<keyword evidence="5" id="KW-1133">Transmembrane helix</keyword>
<dbReference type="SUPFAM" id="SSF58104">
    <property type="entry name" value="Methyl-accepting chemotaxis protein (MCP) signaling domain"/>
    <property type="match status" value="1"/>
</dbReference>
<dbReference type="PANTHER" id="PTHR43531:SF11">
    <property type="entry name" value="METHYL-ACCEPTING CHEMOTAXIS PROTEIN 3"/>
    <property type="match status" value="1"/>
</dbReference>
<dbReference type="InterPro" id="IPR051310">
    <property type="entry name" value="MCP_chemotaxis"/>
</dbReference>
<dbReference type="GO" id="GO:0005886">
    <property type="term" value="C:plasma membrane"/>
    <property type="evidence" value="ECO:0007669"/>
    <property type="project" value="TreeGrafter"/>
</dbReference>
<evidence type="ECO:0000313" key="7">
    <source>
        <dbReference type="EMBL" id="SFU89323.1"/>
    </source>
</evidence>
<dbReference type="GO" id="GO:0004888">
    <property type="term" value="F:transmembrane signaling receptor activity"/>
    <property type="evidence" value="ECO:0007669"/>
    <property type="project" value="InterPro"/>
</dbReference>
<dbReference type="InterPro" id="IPR004090">
    <property type="entry name" value="Chemotax_Me-accpt_rcpt"/>
</dbReference>
<comment type="subcellular location">
    <subcellularLocation>
        <location evidence="1">Membrane</location>
    </subcellularLocation>
</comment>
<protein>
    <submittedName>
        <fullName evidence="7">Methyl-accepting chemotaxis protein</fullName>
    </submittedName>
</protein>
<dbReference type="STRING" id="1035707.SAMN05216552_101381"/>
<accession>A0A1I7JVZ4</accession>
<dbReference type="Pfam" id="PF12729">
    <property type="entry name" value="4HB_MCP_1"/>
    <property type="match status" value="1"/>
</dbReference>
<dbReference type="PANTHER" id="PTHR43531">
    <property type="entry name" value="PROTEIN ICFG"/>
    <property type="match status" value="1"/>
</dbReference>
<evidence type="ECO:0000256" key="5">
    <source>
        <dbReference type="SAM" id="Phobius"/>
    </source>
</evidence>
<reference evidence="8" key="1">
    <citation type="submission" date="2016-10" db="EMBL/GenBank/DDBJ databases">
        <authorList>
            <person name="Varghese N."/>
            <person name="Submissions S."/>
        </authorList>
    </citation>
    <scope>NUCLEOTIDE SEQUENCE [LARGE SCALE GENOMIC DNA]</scope>
    <source>
        <strain evidence="8">CGMCC 1.11014</strain>
    </source>
</reference>
<dbReference type="Pfam" id="PF00015">
    <property type="entry name" value="MCPsignal"/>
    <property type="match status" value="1"/>
</dbReference>
<dbReference type="Gene3D" id="1.10.287.950">
    <property type="entry name" value="Methyl-accepting chemotaxis protein"/>
    <property type="match status" value="1"/>
</dbReference>
<dbReference type="Proteomes" id="UP000199391">
    <property type="component" value="Unassembled WGS sequence"/>
</dbReference>
<proteinExistence type="inferred from homology"/>
<dbReference type="RefSeq" id="WP_093556517.1">
    <property type="nucleotide sequence ID" value="NZ_FPBO01000013.1"/>
</dbReference>
<dbReference type="PROSITE" id="PS50111">
    <property type="entry name" value="CHEMOTAXIS_TRANSDUC_2"/>
    <property type="match status" value="1"/>
</dbReference>
<dbReference type="InterPro" id="IPR024478">
    <property type="entry name" value="HlyB_4HB_MCP"/>
</dbReference>
<comment type="similarity">
    <text evidence="3">Belongs to the methyl-accepting chemotaxis (MCP) protein family.</text>
</comment>
<keyword evidence="2" id="KW-0145">Chemotaxis</keyword>
<dbReference type="AlphaFoldDB" id="A0A1I7JVZ4"/>
<keyword evidence="4" id="KW-0807">Transducer</keyword>
<name>A0A1I7JVZ4_9BURK</name>
<dbReference type="InterPro" id="IPR004089">
    <property type="entry name" value="MCPsignal_dom"/>
</dbReference>
<dbReference type="FunFam" id="1.10.287.950:FF:000001">
    <property type="entry name" value="Methyl-accepting chemotaxis sensory transducer"/>
    <property type="match status" value="1"/>
</dbReference>
<dbReference type="OrthoDB" id="9806477at2"/>
<keyword evidence="8" id="KW-1185">Reference proteome</keyword>
<keyword evidence="5" id="KW-0472">Membrane</keyword>
<evidence type="ECO:0000313" key="8">
    <source>
        <dbReference type="Proteomes" id="UP000199391"/>
    </source>
</evidence>
<evidence type="ECO:0000259" key="6">
    <source>
        <dbReference type="PROSITE" id="PS50111"/>
    </source>
</evidence>
<evidence type="ECO:0000256" key="1">
    <source>
        <dbReference type="ARBA" id="ARBA00004370"/>
    </source>
</evidence>
<dbReference type="PRINTS" id="PR00260">
    <property type="entry name" value="CHEMTRNSDUCR"/>
</dbReference>
<evidence type="ECO:0000256" key="3">
    <source>
        <dbReference type="ARBA" id="ARBA00029447"/>
    </source>
</evidence>
<evidence type="ECO:0000256" key="2">
    <source>
        <dbReference type="ARBA" id="ARBA00022500"/>
    </source>
</evidence>